<evidence type="ECO:0000313" key="2">
    <source>
        <dbReference type="Proteomes" id="UP000176914"/>
    </source>
</evidence>
<name>A0A1F6E613_9BACT</name>
<dbReference type="AlphaFoldDB" id="A0A1F6E613"/>
<comment type="caution">
    <text evidence="1">The sequence shown here is derived from an EMBL/GenBank/DDBJ whole genome shotgun (WGS) entry which is preliminary data.</text>
</comment>
<accession>A0A1F6E613</accession>
<proteinExistence type="predicted"/>
<sequence length="210" mass="23241">MQYISSDILGAFRTSEEAMKRRNFVLAGLAAIGSVLLLRPAKSAHVLSPSGWAPVRVTGDVDLKRFFRSGDFTITRNKGTDGVAVGNSFWSTFQLSDIKPGDYTLLRNELDCDAYDSEILASFARSPFELAGVHLAHVAALAADQLDGSRGLLPVDRKAIFYVEGYDVPLSLELDQRSFEDGLPLWVASPWRKDFQPWPKGTKVYRLSVN</sequence>
<gene>
    <name evidence="1" type="ORF">A3C20_04975</name>
</gene>
<dbReference type="EMBL" id="MFLL01000022">
    <property type="protein sequence ID" value="OGG69071.1"/>
    <property type="molecule type" value="Genomic_DNA"/>
</dbReference>
<evidence type="ECO:0008006" key="3">
    <source>
        <dbReference type="Google" id="ProtNLM"/>
    </source>
</evidence>
<protein>
    <recommendedName>
        <fullName evidence="3">Oxidoreductase molybdopterin-binding domain-containing protein</fullName>
    </recommendedName>
</protein>
<reference evidence="1 2" key="1">
    <citation type="journal article" date="2016" name="Nat. Commun.">
        <title>Thousands of microbial genomes shed light on interconnected biogeochemical processes in an aquifer system.</title>
        <authorList>
            <person name="Anantharaman K."/>
            <person name="Brown C.T."/>
            <person name="Hug L.A."/>
            <person name="Sharon I."/>
            <person name="Castelle C.J."/>
            <person name="Probst A.J."/>
            <person name="Thomas B.C."/>
            <person name="Singh A."/>
            <person name="Wilkins M.J."/>
            <person name="Karaoz U."/>
            <person name="Brodie E.L."/>
            <person name="Williams K.H."/>
            <person name="Hubbard S.S."/>
            <person name="Banfield J.F."/>
        </authorList>
    </citation>
    <scope>NUCLEOTIDE SEQUENCE [LARGE SCALE GENOMIC DNA]</scope>
</reference>
<dbReference type="Proteomes" id="UP000176914">
    <property type="component" value="Unassembled WGS sequence"/>
</dbReference>
<evidence type="ECO:0000313" key="1">
    <source>
        <dbReference type="EMBL" id="OGG69071.1"/>
    </source>
</evidence>
<organism evidence="1 2">
    <name type="scientific">Candidatus Kaiserbacteria bacterium RIFCSPHIGHO2_02_FULL_55_25</name>
    <dbReference type="NCBI Taxonomy" id="1798498"/>
    <lineage>
        <taxon>Bacteria</taxon>
        <taxon>Candidatus Kaiseribacteriota</taxon>
    </lineage>
</organism>